<proteinExistence type="predicted"/>
<accession>A0ABV4UIE0</accession>
<name>A0ABV4UIE0_9MICC</name>
<dbReference type="EMBL" id="JBHDLJ010000001">
    <property type="protein sequence ID" value="MFB0832971.1"/>
    <property type="molecule type" value="Genomic_DNA"/>
</dbReference>
<organism evidence="1 2">
    <name type="scientific">Arthrobacter halodurans</name>
    <dbReference type="NCBI Taxonomy" id="516699"/>
    <lineage>
        <taxon>Bacteria</taxon>
        <taxon>Bacillati</taxon>
        <taxon>Actinomycetota</taxon>
        <taxon>Actinomycetes</taxon>
        <taxon>Micrococcales</taxon>
        <taxon>Micrococcaceae</taxon>
        <taxon>Arthrobacter</taxon>
    </lineage>
</organism>
<evidence type="ECO:0000313" key="2">
    <source>
        <dbReference type="Proteomes" id="UP001575652"/>
    </source>
</evidence>
<reference evidence="1 2" key="1">
    <citation type="submission" date="2024-09" db="EMBL/GenBank/DDBJ databases">
        <authorList>
            <person name="Salinas-Garcia M.A."/>
            <person name="Prieme A."/>
        </authorList>
    </citation>
    <scope>NUCLEOTIDE SEQUENCE [LARGE SCALE GENOMIC DNA]</scope>
    <source>
        <strain evidence="1 2">DSM 21081</strain>
    </source>
</reference>
<dbReference type="RefSeq" id="WP_373970146.1">
    <property type="nucleotide sequence ID" value="NZ_JBHDLJ010000001.1"/>
</dbReference>
<gene>
    <name evidence="1" type="ORF">ACETWP_00030</name>
</gene>
<dbReference type="Proteomes" id="UP001575652">
    <property type="component" value="Unassembled WGS sequence"/>
</dbReference>
<protein>
    <submittedName>
        <fullName evidence="1">DUF1905 domain-containing protein</fullName>
    </submittedName>
</protein>
<dbReference type="InterPro" id="IPR037079">
    <property type="entry name" value="AF2212/PG0164-like_sf"/>
</dbReference>
<dbReference type="Pfam" id="PF08922">
    <property type="entry name" value="DUF1905"/>
    <property type="match status" value="1"/>
</dbReference>
<dbReference type="SUPFAM" id="SSF141694">
    <property type="entry name" value="AF2212/PG0164-like"/>
    <property type="match status" value="1"/>
</dbReference>
<dbReference type="Gene3D" id="2.40.30.100">
    <property type="entry name" value="AF2212/PG0164-like"/>
    <property type="match status" value="1"/>
</dbReference>
<keyword evidence="2" id="KW-1185">Reference proteome</keyword>
<comment type="caution">
    <text evidence="1">The sequence shown here is derived from an EMBL/GenBank/DDBJ whole genome shotgun (WGS) entry which is preliminary data.</text>
</comment>
<dbReference type="InterPro" id="IPR015018">
    <property type="entry name" value="DUF1905"/>
</dbReference>
<evidence type="ECO:0000313" key="1">
    <source>
        <dbReference type="EMBL" id="MFB0832971.1"/>
    </source>
</evidence>
<sequence length="126" mass="13699">MAGWDVRRAMARAGQIDRAVRDMEDDNDHDDDGVDVTGPVVHWRGPAPFHFVRVLGEEASFLRSVAPAVTYGWGMVPVAASVRGTAFTTSLIPKDGGYLVPLKDAVRAAEGLGVDDVVTVRLRIRR</sequence>